<reference evidence="1 2" key="1">
    <citation type="submission" date="2022-10" db="EMBL/GenBank/DDBJ databases">
        <title>Ruegeria sp. nov., isolated from ocean surface sediments.</title>
        <authorList>
            <person name="He W."/>
            <person name="Xue H.-P."/>
            <person name="Zhang D.-F."/>
        </authorList>
    </citation>
    <scope>NUCLEOTIDE SEQUENCE [LARGE SCALE GENOMIC DNA]</scope>
    <source>
        <strain evidence="1 2">XHP0148</strain>
    </source>
</reference>
<proteinExistence type="predicted"/>
<dbReference type="InterPro" id="IPR011051">
    <property type="entry name" value="RmlC_Cupin_sf"/>
</dbReference>
<dbReference type="InterPro" id="IPR010282">
    <property type="entry name" value="Uncharacterised_HutD/Ves"/>
</dbReference>
<evidence type="ECO:0000313" key="1">
    <source>
        <dbReference type="EMBL" id="MCV2889916.1"/>
    </source>
</evidence>
<dbReference type="Gene3D" id="2.60.120.10">
    <property type="entry name" value="Jelly Rolls"/>
    <property type="match status" value="1"/>
</dbReference>
<evidence type="ECO:0000313" key="2">
    <source>
        <dbReference type="Proteomes" id="UP001320899"/>
    </source>
</evidence>
<gene>
    <name evidence="1" type="ORF">OE747_16360</name>
</gene>
<dbReference type="PANTHER" id="PTHR37943">
    <property type="entry name" value="PROTEIN VES"/>
    <property type="match status" value="1"/>
</dbReference>
<dbReference type="Proteomes" id="UP001320899">
    <property type="component" value="Unassembled WGS sequence"/>
</dbReference>
<accession>A0ABT3AMM2</accession>
<organism evidence="1 2">
    <name type="scientific">Ruegeria aquimaris</name>
    <dbReference type="NCBI Taxonomy" id="2984333"/>
    <lineage>
        <taxon>Bacteria</taxon>
        <taxon>Pseudomonadati</taxon>
        <taxon>Pseudomonadota</taxon>
        <taxon>Alphaproteobacteria</taxon>
        <taxon>Rhodobacterales</taxon>
        <taxon>Roseobacteraceae</taxon>
        <taxon>Ruegeria</taxon>
    </lineage>
</organism>
<dbReference type="InterPro" id="IPR014710">
    <property type="entry name" value="RmlC-like_jellyroll"/>
</dbReference>
<keyword evidence="2" id="KW-1185">Reference proteome</keyword>
<dbReference type="PANTHER" id="PTHR37943:SF1">
    <property type="entry name" value="PROTEIN VES"/>
    <property type="match status" value="1"/>
</dbReference>
<dbReference type="SUPFAM" id="SSF51182">
    <property type="entry name" value="RmlC-like cupins"/>
    <property type="match status" value="1"/>
</dbReference>
<dbReference type="RefSeq" id="WP_263829633.1">
    <property type="nucleotide sequence ID" value="NZ_JAOWLB010000013.1"/>
</dbReference>
<name>A0ABT3AMM2_9RHOB</name>
<dbReference type="EMBL" id="JAOWLB010000013">
    <property type="protein sequence ID" value="MCV2889916.1"/>
    <property type="molecule type" value="Genomic_DNA"/>
</dbReference>
<dbReference type="Pfam" id="PF05962">
    <property type="entry name" value="HutD"/>
    <property type="match status" value="1"/>
</dbReference>
<protein>
    <submittedName>
        <fullName evidence="1">HutD family protein</fullName>
    </submittedName>
</protein>
<comment type="caution">
    <text evidence="1">The sequence shown here is derived from an EMBL/GenBank/DDBJ whole genome shotgun (WGS) entry which is preliminary data.</text>
</comment>
<sequence>MRIIDPLKLPPVPWKNGGGVTREIAGDPPTWRLSLADVASEGPFSVFSGLERVLTVIEGVGMELHFDQRICYARLGQPLGFPGDAPVTGSLPDGPVRDLNLIFDPNRVSGSVKVYSGAQSLPTDQAEVAIYVLAGAATMQGEPLAAGQMILERAAALDLAQGSEVIRISVSDRA</sequence>
<dbReference type="CDD" id="cd20293">
    <property type="entry name" value="cupin_HutD_N"/>
    <property type="match status" value="1"/>
</dbReference>